<proteinExistence type="predicted"/>
<organism evidence="2 3">
    <name type="scientific">Desulfoplanes formicivorans</name>
    <dbReference type="NCBI Taxonomy" id="1592317"/>
    <lineage>
        <taxon>Bacteria</taxon>
        <taxon>Pseudomonadati</taxon>
        <taxon>Thermodesulfobacteriota</taxon>
        <taxon>Desulfovibrionia</taxon>
        <taxon>Desulfovibrionales</taxon>
        <taxon>Desulfoplanaceae</taxon>
        <taxon>Desulfoplanes</taxon>
    </lineage>
</organism>
<evidence type="ECO:0000256" key="1">
    <source>
        <dbReference type="SAM" id="MobiDB-lite"/>
    </source>
</evidence>
<reference evidence="3" key="1">
    <citation type="submission" date="2016-06" db="EMBL/GenBank/DDBJ databases">
        <title>Draft genome sequence of Desulfoplanes formicivorans strain Pf12B.</title>
        <authorList>
            <person name="Watanabe M."/>
            <person name="Kojima H."/>
            <person name="Fukui M."/>
        </authorList>
    </citation>
    <scope>NUCLEOTIDE SEQUENCE [LARGE SCALE GENOMIC DNA]</scope>
    <source>
        <strain evidence="3">Pf12B</strain>
    </source>
</reference>
<protein>
    <submittedName>
        <fullName evidence="2">Uncharacterized protein</fullName>
    </submittedName>
</protein>
<feature type="region of interest" description="Disordered" evidence="1">
    <location>
        <begin position="39"/>
        <end position="60"/>
    </location>
</feature>
<evidence type="ECO:0000313" key="3">
    <source>
        <dbReference type="Proteomes" id="UP000095200"/>
    </source>
</evidence>
<keyword evidence="3" id="KW-1185">Reference proteome</keyword>
<evidence type="ECO:0000313" key="2">
    <source>
        <dbReference type="EMBL" id="GAU09861.1"/>
    </source>
</evidence>
<dbReference type="EMBL" id="BDFE01000020">
    <property type="protein sequence ID" value="GAU09861.1"/>
    <property type="molecule type" value="Genomic_DNA"/>
</dbReference>
<dbReference type="Proteomes" id="UP000095200">
    <property type="component" value="Unassembled WGS sequence"/>
</dbReference>
<accession>A0A194ALF3</accession>
<gene>
    <name evidence="2" type="ORF">DPF_2597</name>
</gene>
<name>A0A194ALF3_9BACT</name>
<dbReference type="AlphaFoldDB" id="A0A194ALF3"/>
<comment type="caution">
    <text evidence="2">The sequence shown here is derived from an EMBL/GenBank/DDBJ whole genome shotgun (WGS) entry which is preliminary data.</text>
</comment>
<sequence length="60" mass="7093">MRAGRVKPGRFFGKTGKKIDRTRMMAQRVAVCRRKVRVWRHEQQDQQQNNHGAKDMIVLS</sequence>